<name>A0ABR1U875_9PEZI</name>
<organism evidence="1 2">
    <name type="scientific">Apiospora saccharicola</name>
    <dbReference type="NCBI Taxonomy" id="335842"/>
    <lineage>
        <taxon>Eukaryota</taxon>
        <taxon>Fungi</taxon>
        <taxon>Dikarya</taxon>
        <taxon>Ascomycota</taxon>
        <taxon>Pezizomycotina</taxon>
        <taxon>Sordariomycetes</taxon>
        <taxon>Xylariomycetidae</taxon>
        <taxon>Amphisphaeriales</taxon>
        <taxon>Apiosporaceae</taxon>
        <taxon>Apiospora</taxon>
    </lineage>
</organism>
<evidence type="ECO:0000313" key="1">
    <source>
        <dbReference type="EMBL" id="KAK8054366.1"/>
    </source>
</evidence>
<evidence type="ECO:0000313" key="2">
    <source>
        <dbReference type="Proteomes" id="UP001446871"/>
    </source>
</evidence>
<evidence type="ECO:0008006" key="3">
    <source>
        <dbReference type="Google" id="ProtNLM"/>
    </source>
</evidence>
<accession>A0ABR1U875</accession>
<reference evidence="1 2" key="1">
    <citation type="submission" date="2023-01" db="EMBL/GenBank/DDBJ databases">
        <title>Analysis of 21 Apiospora genomes using comparative genomics revels a genus with tremendous synthesis potential of carbohydrate active enzymes and secondary metabolites.</title>
        <authorList>
            <person name="Sorensen T."/>
        </authorList>
    </citation>
    <scope>NUCLEOTIDE SEQUENCE [LARGE SCALE GENOMIC DNA]</scope>
    <source>
        <strain evidence="1 2">CBS 83171</strain>
    </source>
</reference>
<gene>
    <name evidence="1" type="ORF">PG996_013667</name>
</gene>
<proteinExistence type="predicted"/>
<sequence>MLSISDIFTIISALASAISSLPVINSVVAYAWRVTSRFHTAEMASKQSKRQQLRDSVRALGQVPTKLDTIISGQAVMTTRLEEIKDALNERHDDIATSTD</sequence>
<keyword evidence="2" id="KW-1185">Reference proteome</keyword>
<dbReference type="EMBL" id="JAQQWM010000008">
    <property type="protein sequence ID" value="KAK8054366.1"/>
    <property type="molecule type" value="Genomic_DNA"/>
</dbReference>
<comment type="caution">
    <text evidence="1">The sequence shown here is derived from an EMBL/GenBank/DDBJ whole genome shotgun (WGS) entry which is preliminary data.</text>
</comment>
<dbReference type="Proteomes" id="UP001446871">
    <property type="component" value="Unassembled WGS sequence"/>
</dbReference>
<protein>
    <recommendedName>
        <fullName evidence="3">SMODS and SLOG-associating 2TM effector domain-containing protein</fullName>
    </recommendedName>
</protein>